<evidence type="ECO:0000256" key="2">
    <source>
        <dbReference type="ARBA" id="ARBA00022475"/>
    </source>
</evidence>
<feature type="transmembrane region" description="Helical" evidence="6">
    <location>
        <begin position="65"/>
        <end position="86"/>
    </location>
</feature>
<feature type="transmembrane region" description="Helical" evidence="6">
    <location>
        <begin position="242"/>
        <end position="261"/>
    </location>
</feature>
<comment type="subcellular location">
    <subcellularLocation>
        <location evidence="1">Cell membrane</location>
        <topology evidence="1">Multi-pass membrane protein</topology>
    </subcellularLocation>
</comment>
<comment type="caution">
    <text evidence="7">The sequence shown here is derived from an EMBL/GenBank/DDBJ whole genome shotgun (WGS) entry which is preliminary data.</text>
</comment>
<feature type="transmembrane region" description="Helical" evidence="6">
    <location>
        <begin position="143"/>
        <end position="165"/>
    </location>
</feature>
<evidence type="ECO:0000313" key="8">
    <source>
        <dbReference type="Proteomes" id="UP000290204"/>
    </source>
</evidence>
<feature type="transmembrane region" description="Helical" evidence="6">
    <location>
        <begin position="324"/>
        <end position="345"/>
    </location>
</feature>
<accession>A0A4Q1CHZ8</accession>
<keyword evidence="8" id="KW-1185">Reference proteome</keyword>
<dbReference type="EMBL" id="SDHW01000003">
    <property type="protein sequence ID" value="RXK59987.1"/>
    <property type="molecule type" value="Genomic_DNA"/>
</dbReference>
<sequence length="348" mass="39793">MILEKLCKEQIIFDQNKQKLNRNFKIIVNYFLGPVLFVWISVSLYNQVKQQPDLPNAWLQVKQAFYGANSWMLWLGILLMPVNWGLEAYKWYLLVNKLQPFSFSKAYESVLSGLSLAMNTPNRVGEYGGRIVYLQPQNRLKGVALTLVSSVGQLLITLVCGLVALLLMRKQIQLVQLDGNHLSGILLQVFLWSVLFFIGITALFFFRMQLLAKMLQWIPWLKEKLAFATVLDYLNNKTYYSILFYSFLRFVVFALQYVLIWQALRVNLPWWEGFWSIALIFLVMAIVPSFAIADVGIRGKVAIAIIGVFSANTLAILAGSVLVWLLNLVLPALVGSLLLLSIKIFKER</sequence>
<dbReference type="AlphaFoldDB" id="A0A4Q1CHZ8"/>
<gene>
    <name evidence="7" type="ORF">ESA94_13140</name>
</gene>
<evidence type="ECO:0000256" key="5">
    <source>
        <dbReference type="ARBA" id="ARBA00023136"/>
    </source>
</evidence>
<keyword evidence="3 6" id="KW-0812">Transmembrane</keyword>
<protein>
    <submittedName>
        <fullName evidence="7">Flippase-like domain-containing protein</fullName>
    </submittedName>
</protein>
<keyword evidence="2" id="KW-1003">Cell membrane</keyword>
<dbReference type="OrthoDB" id="1121314at2"/>
<feature type="transmembrane region" description="Helical" evidence="6">
    <location>
        <begin position="300"/>
        <end position="318"/>
    </location>
</feature>
<keyword evidence="5 6" id="KW-0472">Membrane</keyword>
<name>A0A4Q1CHZ8_9BACT</name>
<proteinExistence type="predicted"/>
<feature type="transmembrane region" description="Helical" evidence="6">
    <location>
        <begin position="26"/>
        <end position="45"/>
    </location>
</feature>
<evidence type="ECO:0000256" key="3">
    <source>
        <dbReference type="ARBA" id="ARBA00022692"/>
    </source>
</evidence>
<evidence type="ECO:0000313" key="7">
    <source>
        <dbReference type="EMBL" id="RXK59987.1"/>
    </source>
</evidence>
<evidence type="ECO:0000256" key="4">
    <source>
        <dbReference type="ARBA" id="ARBA00022989"/>
    </source>
</evidence>
<feature type="transmembrane region" description="Helical" evidence="6">
    <location>
        <begin position="273"/>
        <end position="293"/>
    </location>
</feature>
<evidence type="ECO:0000256" key="6">
    <source>
        <dbReference type="SAM" id="Phobius"/>
    </source>
</evidence>
<organism evidence="7 8">
    <name type="scientific">Lacibacter luteus</name>
    <dbReference type="NCBI Taxonomy" id="2508719"/>
    <lineage>
        <taxon>Bacteria</taxon>
        <taxon>Pseudomonadati</taxon>
        <taxon>Bacteroidota</taxon>
        <taxon>Chitinophagia</taxon>
        <taxon>Chitinophagales</taxon>
        <taxon>Chitinophagaceae</taxon>
        <taxon>Lacibacter</taxon>
    </lineage>
</organism>
<reference evidence="7 8" key="1">
    <citation type="submission" date="2019-01" db="EMBL/GenBank/DDBJ databases">
        <title>Lacibacter sp. strain TTM-7.</title>
        <authorList>
            <person name="Chen W.-M."/>
        </authorList>
    </citation>
    <scope>NUCLEOTIDE SEQUENCE [LARGE SCALE GENOMIC DNA]</scope>
    <source>
        <strain evidence="7 8">TTM-7</strain>
    </source>
</reference>
<dbReference type="Proteomes" id="UP000290204">
    <property type="component" value="Unassembled WGS sequence"/>
</dbReference>
<dbReference type="InterPro" id="IPR022791">
    <property type="entry name" value="L-PG_synthase/AglD"/>
</dbReference>
<dbReference type="GO" id="GO:0005886">
    <property type="term" value="C:plasma membrane"/>
    <property type="evidence" value="ECO:0007669"/>
    <property type="project" value="UniProtKB-SubCell"/>
</dbReference>
<keyword evidence="4 6" id="KW-1133">Transmembrane helix</keyword>
<feature type="transmembrane region" description="Helical" evidence="6">
    <location>
        <begin position="185"/>
        <end position="206"/>
    </location>
</feature>
<dbReference type="Pfam" id="PF03706">
    <property type="entry name" value="LPG_synthase_TM"/>
    <property type="match status" value="1"/>
</dbReference>
<evidence type="ECO:0000256" key="1">
    <source>
        <dbReference type="ARBA" id="ARBA00004651"/>
    </source>
</evidence>